<dbReference type="Proteomes" id="UP000663868">
    <property type="component" value="Unassembled WGS sequence"/>
</dbReference>
<name>A0A819LRY6_9BILA</name>
<evidence type="ECO:0000313" key="2">
    <source>
        <dbReference type="EMBL" id="CAF1065382.1"/>
    </source>
</evidence>
<dbReference type="EMBL" id="CAJOBB010002438">
    <property type="protein sequence ID" value="CAF3968894.1"/>
    <property type="molecule type" value="Genomic_DNA"/>
</dbReference>
<organism evidence="5 6">
    <name type="scientific">Adineta steineri</name>
    <dbReference type="NCBI Taxonomy" id="433720"/>
    <lineage>
        <taxon>Eukaryota</taxon>
        <taxon>Metazoa</taxon>
        <taxon>Spiralia</taxon>
        <taxon>Gnathifera</taxon>
        <taxon>Rotifera</taxon>
        <taxon>Eurotatoria</taxon>
        <taxon>Bdelloidea</taxon>
        <taxon>Adinetida</taxon>
        <taxon>Adinetidae</taxon>
        <taxon>Adineta</taxon>
    </lineage>
</organism>
<dbReference type="EMBL" id="CAJNOG010000197">
    <property type="protein sequence ID" value="CAF1065382.1"/>
    <property type="molecule type" value="Genomic_DNA"/>
</dbReference>
<proteinExistence type="predicted"/>
<keyword evidence="1" id="KW-0812">Transmembrane</keyword>
<feature type="transmembrane region" description="Helical" evidence="1">
    <location>
        <begin position="6"/>
        <end position="28"/>
    </location>
</feature>
<dbReference type="EMBL" id="CAJOAZ010000554">
    <property type="protein sequence ID" value="CAF3673469.1"/>
    <property type="molecule type" value="Genomic_DNA"/>
</dbReference>
<evidence type="ECO:0000313" key="6">
    <source>
        <dbReference type="Proteomes" id="UP000663868"/>
    </source>
</evidence>
<sequence length="178" mass="21199">MVDWNKIRHVFAIIVTYFCTAAWVVTAWREFYKLNKYVSRQCQVNSVNIEWRGKKFQGIWEVTVLDEHERSYVLVREGLSKGLKEQAWDEAQKYQINQTYICYGPPLNQRSAGLWDWHWNKTSKFKFCVLALAAMVFFIAGTLLLRGAIPWIIPCKTNRKEQHQQELQRPIRNDEQQE</sequence>
<gene>
    <name evidence="3" type="ORF">IZO911_LOCUS21421</name>
    <name evidence="2" type="ORF">JYZ213_LOCUS19453</name>
    <name evidence="5" type="ORF">KXQ929_LOCUS26654</name>
    <name evidence="4" type="ORF">OXD698_LOCUS10416</name>
</gene>
<dbReference type="Proteomes" id="UP000663860">
    <property type="component" value="Unassembled WGS sequence"/>
</dbReference>
<evidence type="ECO:0000313" key="4">
    <source>
        <dbReference type="EMBL" id="CAF3673469.1"/>
    </source>
</evidence>
<dbReference type="Proteomes" id="UP000663844">
    <property type="component" value="Unassembled WGS sequence"/>
</dbReference>
<dbReference type="AlphaFoldDB" id="A0A819LRY6"/>
<comment type="caution">
    <text evidence="5">The sequence shown here is derived from an EMBL/GenBank/DDBJ whole genome shotgun (WGS) entry which is preliminary data.</text>
</comment>
<accession>A0A819LRY6</accession>
<evidence type="ECO:0000313" key="5">
    <source>
        <dbReference type="EMBL" id="CAF3968894.1"/>
    </source>
</evidence>
<reference evidence="5" key="1">
    <citation type="submission" date="2021-02" db="EMBL/GenBank/DDBJ databases">
        <authorList>
            <person name="Nowell W R."/>
        </authorList>
    </citation>
    <scope>NUCLEOTIDE SEQUENCE</scope>
</reference>
<evidence type="ECO:0000313" key="3">
    <source>
        <dbReference type="EMBL" id="CAF1071098.1"/>
    </source>
</evidence>
<keyword evidence="1" id="KW-0472">Membrane</keyword>
<dbReference type="EMBL" id="CAJNOE010000230">
    <property type="protein sequence ID" value="CAF1071098.1"/>
    <property type="molecule type" value="Genomic_DNA"/>
</dbReference>
<feature type="transmembrane region" description="Helical" evidence="1">
    <location>
        <begin position="127"/>
        <end position="153"/>
    </location>
</feature>
<evidence type="ECO:0000256" key="1">
    <source>
        <dbReference type="SAM" id="Phobius"/>
    </source>
</evidence>
<keyword evidence="1" id="KW-1133">Transmembrane helix</keyword>
<dbReference type="Proteomes" id="UP000663845">
    <property type="component" value="Unassembled WGS sequence"/>
</dbReference>
<protein>
    <submittedName>
        <fullName evidence="5">Uncharacterized protein</fullName>
    </submittedName>
</protein>